<evidence type="ECO:0000313" key="2">
    <source>
        <dbReference type="EMBL" id="QIQ09900.1"/>
    </source>
</evidence>
<feature type="domain" description="YqaJ viral recombinase" evidence="1">
    <location>
        <begin position="31"/>
        <end position="150"/>
    </location>
</feature>
<dbReference type="EMBL" id="MN991199">
    <property type="protein sequence ID" value="QIQ09900.1"/>
    <property type="molecule type" value="Genomic_DNA"/>
</dbReference>
<dbReference type="InterPro" id="IPR019080">
    <property type="entry name" value="YqaJ_viral_recombinase"/>
</dbReference>
<dbReference type="SUPFAM" id="SSF52980">
    <property type="entry name" value="Restriction endonuclease-like"/>
    <property type="match status" value="1"/>
</dbReference>
<dbReference type="Gene3D" id="3.90.320.10">
    <property type="match status" value="1"/>
</dbReference>
<dbReference type="InterPro" id="IPR011335">
    <property type="entry name" value="Restrct_endonuc-II-like"/>
</dbReference>
<sequence length="281" mass="32956">MPFIKNINNDFSIKDNRIVLSKNYFDNYHNRFAKITGTRFSCILGQNKFSSPFKTWAIMTKIYKEEMDPTLSKVGCAIEPKVREYVEKELGCKYLSYDPIQIRFDVFHENKIFGGIPDGEPVVNGHIDYSKFPMLEIKTTSIDSFVYKKENGSFLMKKDENGYPLIKLPGEKRNSWYCDNDIVISEEYKYQLGLYLYLRNIDKGIFAVTFLTGEDYVHPENYVANEHEIALVNFSINDLDHFKQKVEYAKQWYIDHIQTGISPKMTAEDKKWLKEELGQVF</sequence>
<proteinExistence type="predicted"/>
<reference evidence="2" key="1">
    <citation type="journal article" date="2020" name="J. ISSAAS">
        <title>Lactobacilli and other gastrointestinal microbiota of Peromyscus leucopus, reservoir host for agents of Lyme disease and other zoonoses in North America.</title>
        <authorList>
            <person name="Milovic A."/>
            <person name="Bassam K."/>
            <person name="Shao H."/>
            <person name="Chatzistamou I."/>
            <person name="Tufts D.M."/>
            <person name="Diuk-Wasser M."/>
            <person name="Barbour A.G."/>
        </authorList>
    </citation>
    <scope>NUCLEOTIDE SEQUENCE</scope>
    <source>
        <strain evidence="2">LL85</strain>
    </source>
</reference>
<dbReference type="Pfam" id="PF09588">
    <property type="entry name" value="YqaJ"/>
    <property type="match status" value="1"/>
</dbReference>
<protein>
    <recommendedName>
        <fullName evidence="1">YqaJ viral recombinase domain-containing protein</fullName>
    </recommendedName>
</protein>
<gene>
    <name evidence="2" type="ORF">PlMoll_0630</name>
</gene>
<dbReference type="AlphaFoldDB" id="A0A6G9HHR7"/>
<dbReference type="InterPro" id="IPR011604">
    <property type="entry name" value="PDDEXK-like_dom_sf"/>
</dbReference>
<dbReference type="NCBIfam" id="NF045868">
    <property type="entry name" value="MPN551_DNA_bnd"/>
    <property type="match status" value="1"/>
</dbReference>
<name>A0A6G9HHR7_9MOLU</name>
<organism evidence="2">
    <name type="scientific">uncultured Mycoplasmataceae bacterium</name>
    <dbReference type="NCBI Taxonomy" id="300027"/>
    <lineage>
        <taxon>Bacteria</taxon>
        <taxon>Bacillati</taxon>
        <taxon>Mycoplasmatota</taxon>
        <taxon>Mollicutes</taxon>
        <taxon>Mycoplasmataceae</taxon>
        <taxon>environmental samples</taxon>
    </lineage>
</organism>
<accession>A0A6G9HHR7</accession>
<evidence type="ECO:0000259" key="1">
    <source>
        <dbReference type="Pfam" id="PF09588"/>
    </source>
</evidence>